<dbReference type="Proteomes" id="UP001056120">
    <property type="component" value="Linkage Group LG19"/>
</dbReference>
<organism evidence="1 2">
    <name type="scientific">Smallanthus sonchifolius</name>
    <dbReference type="NCBI Taxonomy" id="185202"/>
    <lineage>
        <taxon>Eukaryota</taxon>
        <taxon>Viridiplantae</taxon>
        <taxon>Streptophyta</taxon>
        <taxon>Embryophyta</taxon>
        <taxon>Tracheophyta</taxon>
        <taxon>Spermatophyta</taxon>
        <taxon>Magnoliopsida</taxon>
        <taxon>eudicotyledons</taxon>
        <taxon>Gunneridae</taxon>
        <taxon>Pentapetalae</taxon>
        <taxon>asterids</taxon>
        <taxon>campanulids</taxon>
        <taxon>Asterales</taxon>
        <taxon>Asteraceae</taxon>
        <taxon>Asteroideae</taxon>
        <taxon>Heliantheae alliance</taxon>
        <taxon>Millerieae</taxon>
        <taxon>Smallanthus</taxon>
    </lineage>
</organism>
<accession>A0ACB9DFN1</accession>
<evidence type="ECO:0000313" key="1">
    <source>
        <dbReference type="EMBL" id="KAI3745372.1"/>
    </source>
</evidence>
<dbReference type="EMBL" id="CM042036">
    <property type="protein sequence ID" value="KAI3745372.1"/>
    <property type="molecule type" value="Genomic_DNA"/>
</dbReference>
<proteinExistence type="predicted"/>
<evidence type="ECO:0000313" key="2">
    <source>
        <dbReference type="Proteomes" id="UP001056120"/>
    </source>
</evidence>
<sequence length="127" mass="13879">MVGQVVTGVIDGVFEAGYLISIRVGANNTLLRGLVFQQGHYCPITPANDVQEHLKNDDCGHGLKNEPIVQDVDHESAINEADKQKQEGEKRVFVTRVETGEVIKIDVNQDPNQGVDLVATDVISNQD</sequence>
<reference evidence="1 2" key="2">
    <citation type="journal article" date="2022" name="Mol. Ecol. Resour.">
        <title>The genomes of chicory, endive, great burdock and yacon provide insights into Asteraceae paleo-polyploidization history and plant inulin production.</title>
        <authorList>
            <person name="Fan W."/>
            <person name="Wang S."/>
            <person name="Wang H."/>
            <person name="Wang A."/>
            <person name="Jiang F."/>
            <person name="Liu H."/>
            <person name="Zhao H."/>
            <person name="Xu D."/>
            <person name="Zhang Y."/>
        </authorList>
    </citation>
    <scope>NUCLEOTIDE SEQUENCE [LARGE SCALE GENOMIC DNA]</scope>
    <source>
        <strain evidence="2">cv. Yunnan</strain>
        <tissue evidence="1">Leaves</tissue>
    </source>
</reference>
<reference evidence="2" key="1">
    <citation type="journal article" date="2022" name="Mol. Ecol. Resour.">
        <title>The genomes of chicory, endive, great burdock and yacon provide insights into Asteraceae palaeo-polyploidization history and plant inulin production.</title>
        <authorList>
            <person name="Fan W."/>
            <person name="Wang S."/>
            <person name="Wang H."/>
            <person name="Wang A."/>
            <person name="Jiang F."/>
            <person name="Liu H."/>
            <person name="Zhao H."/>
            <person name="Xu D."/>
            <person name="Zhang Y."/>
        </authorList>
    </citation>
    <scope>NUCLEOTIDE SEQUENCE [LARGE SCALE GENOMIC DNA]</scope>
    <source>
        <strain evidence="2">cv. Yunnan</strain>
    </source>
</reference>
<protein>
    <submittedName>
        <fullName evidence="1">Uncharacterized protein</fullName>
    </submittedName>
</protein>
<keyword evidence="2" id="KW-1185">Reference proteome</keyword>
<name>A0ACB9DFN1_9ASTR</name>
<comment type="caution">
    <text evidence="1">The sequence shown here is derived from an EMBL/GenBank/DDBJ whole genome shotgun (WGS) entry which is preliminary data.</text>
</comment>
<gene>
    <name evidence="1" type="ORF">L1987_58483</name>
</gene>